<proteinExistence type="predicted"/>
<protein>
    <submittedName>
        <fullName evidence="1">Unannotated protein</fullName>
    </submittedName>
</protein>
<evidence type="ECO:0000313" key="1">
    <source>
        <dbReference type="EMBL" id="CAB4857596.1"/>
    </source>
</evidence>
<gene>
    <name evidence="1" type="ORF">UFOPK3401_00069</name>
</gene>
<organism evidence="1">
    <name type="scientific">freshwater metagenome</name>
    <dbReference type="NCBI Taxonomy" id="449393"/>
    <lineage>
        <taxon>unclassified sequences</taxon>
        <taxon>metagenomes</taxon>
        <taxon>ecological metagenomes</taxon>
    </lineage>
</organism>
<dbReference type="EMBL" id="CAFBLM010000002">
    <property type="protein sequence ID" value="CAB4857596.1"/>
    <property type="molecule type" value="Genomic_DNA"/>
</dbReference>
<accession>A0A6J7CI00</accession>
<reference evidence="1" key="1">
    <citation type="submission" date="2020-05" db="EMBL/GenBank/DDBJ databases">
        <authorList>
            <person name="Chiriac C."/>
            <person name="Salcher M."/>
            <person name="Ghai R."/>
            <person name="Kavagutti S V."/>
        </authorList>
    </citation>
    <scope>NUCLEOTIDE SEQUENCE</scope>
</reference>
<dbReference type="AlphaFoldDB" id="A0A6J7CI00"/>
<sequence length="40" mass="3970">MAPIPVVVATGVVGAKVALEVAFVASRVGSAVATYPSEVR</sequence>
<name>A0A6J7CI00_9ZZZZ</name>